<feature type="binding site" evidence="1">
    <location>
        <position position="228"/>
    </location>
    <ligand>
        <name>ATP</name>
        <dbReference type="ChEBI" id="CHEBI:30616"/>
    </ligand>
</feature>
<proteinExistence type="predicted"/>
<feature type="compositionally biased region" description="Basic residues" evidence="2">
    <location>
        <begin position="102"/>
        <end position="112"/>
    </location>
</feature>
<dbReference type="InterPro" id="IPR011009">
    <property type="entry name" value="Kinase-like_dom_sf"/>
</dbReference>
<protein>
    <submittedName>
        <fullName evidence="4">Serine threonine-kinase DCLK2-like isoform X1</fullName>
    </submittedName>
</protein>
<keyword evidence="4" id="KW-0418">Kinase</keyword>
<feature type="non-terminal residue" evidence="4">
    <location>
        <position position="1"/>
    </location>
</feature>
<name>A0A3M7QNG6_BRAPC</name>
<keyword evidence="5" id="KW-1185">Reference proteome</keyword>
<organism evidence="4 5">
    <name type="scientific">Brachionus plicatilis</name>
    <name type="common">Marine rotifer</name>
    <name type="synonym">Brachionus muelleri</name>
    <dbReference type="NCBI Taxonomy" id="10195"/>
    <lineage>
        <taxon>Eukaryota</taxon>
        <taxon>Metazoa</taxon>
        <taxon>Spiralia</taxon>
        <taxon>Gnathifera</taxon>
        <taxon>Rotifera</taxon>
        <taxon>Eurotatoria</taxon>
        <taxon>Monogononta</taxon>
        <taxon>Pseudotrocha</taxon>
        <taxon>Ploima</taxon>
        <taxon>Brachionidae</taxon>
        <taxon>Brachionus</taxon>
    </lineage>
</organism>
<dbReference type="PROSITE" id="PS00107">
    <property type="entry name" value="PROTEIN_KINASE_ATP"/>
    <property type="match status" value="1"/>
</dbReference>
<gene>
    <name evidence="4" type="ORF">BpHYR1_018436</name>
</gene>
<feature type="compositionally biased region" description="Low complexity" evidence="2">
    <location>
        <begin position="60"/>
        <end position="87"/>
    </location>
</feature>
<keyword evidence="3" id="KW-0812">Transmembrane</keyword>
<dbReference type="GO" id="GO:0005524">
    <property type="term" value="F:ATP binding"/>
    <property type="evidence" value="ECO:0007669"/>
    <property type="project" value="UniProtKB-UniRule"/>
</dbReference>
<feature type="transmembrane region" description="Helical" evidence="3">
    <location>
        <begin position="242"/>
        <end position="259"/>
    </location>
</feature>
<keyword evidence="3" id="KW-1133">Transmembrane helix</keyword>
<feature type="compositionally biased region" description="Basic and acidic residues" evidence="2">
    <location>
        <begin position="155"/>
        <end position="179"/>
    </location>
</feature>
<dbReference type="Gene3D" id="3.30.200.20">
    <property type="entry name" value="Phosphorylase Kinase, domain 1"/>
    <property type="match status" value="1"/>
</dbReference>
<dbReference type="SUPFAM" id="SSF56112">
    <property type="entry name" value="Protein kinase-like (PK-like)"/>
    <property type="match status" value="1"/>
</dbReference>
<evidence type="ECO:0000313" key="5">
    <source>
        <dbReference type="Proteomes" id="UP000276133"/>
    </source>
</evidence>
<accession>A0A3M7QNG6</accession>
<dbReference type="Proteomes" id="UP000276133">
    <property type="component" value="Unassembled WGS sequence"/>
</dbReference>
<dbReference type="OrthoDB" id="1738954at2759"/>
<evidence type="ECO:0000256" key="1">
    <source>
        <dbReference type="PROSITE-ProRule" id="PRU10141"/>
    </source>
</evidence>
<feature type="region of interest" description="Disordered" evidence="2">
    <location>
        <begin position="53"/>
        <end position="179"/>
    </location>
</feature>
<comment type="caution">
    <text evidence="4">The sequence shown here is derived from an EMBL/GenBank/DDBJ whole genome shotgun (WGS) entry which is preliminary data.</text>
</comment>
<keyword evidence="4" id="KW-0808">Transferase</keyword>
<dbReference type="EMBL" id="REGN01005572">
    <property type="protein sequence ID" value="RNA12882.1"/>
    <property type="molecule type" value="Genomic_DNA"/>
</dbReference>
<evidence type="ECO:0000256" key="2">
    <source>
        <dbReference type="SAM" id="MobiDB-lite"/>
    </source>
</evidence>
<dbReference type="STRING" id="10195.A0A3M7QNG6"/>
<keyword evidence="1" id="KW-0547">Nucleotide-binding</keyword>
<dbReference type="InterPro" id="IPR017441">
    <property type="entry name" value="Protein_kinase_ATP_BS"/>
</dbReference>
<evidence type="ECO:0000313" key="4">
    <source>
        <dbReference type="EMBL" id="RNA12882.1"/>
    </source>
</evidence>
<dbReference type="AlphaFoldDB" id="A0A3M7QNG6"/>
<evidence type="ECO:0000256" key="3">
    <source>
        <dbReference type="SAM" id="Phobius"/>
    </source>
</evidence>
<sequence length="315" mass="36688">EVSVDKKSNYVVEFDGNGRRKIEKKKVADSDLAVDMEMQRQRERLKLIEIERKKKELNNKENLNSTNQSKVLSSSSSSNSKRVNILSPINNPDNSQLIENKKPKRKIKFRPKAIREASKEQDLTEKKVQKSPTVMSIKEQDSPRNQIKSKSPLRSPKDQEIKDSKDEEKKNAKKIEREGPVNNKLKRQITSFNRILDRYEILKTLGDGNFAVVKHARLKNTEHEFAIKIIDKSKMKVIASRTKKYLLLAIGMLQFLIAIKKRIKINVDIIIIIQRRTVKLYKNANGIYYYTLYKIILEFFFSKYLNNFALSDGND</sequence>
<keyword evidence="3" id="KW-0472">Membrane</keyword>
<dbReference type="GO" id="GO:0016301">
    <property type="term" value="F:kinase activity"/>
    <property type="evidence" value="ECO:0007669"/>
    <property type="project" value="UniProtKB-KW"/>
</dbReference>
<keyword evidence="1" id="KW-0067">ATP-binding</keyword>
<feature type="compositionally biased region" description="Basic and acidic residues" evidence="2">
    <location>
        <begin position="113"/>
        <end position="128"/>
    </location>
</feature>
<feature type="compositionally biased region" description="Polar residues" evidence="2">
    <location>
        <begin position="88"/>
        <end position="98"/>
    </location>
</feature>
<reference evidence="4 5" key="1">
    <citation type="journal article" date="2018" name="Sci. Rep.">
        <title>Genomic signatures of local adaptation to the degree of environmental predictability in rotifers.</title>
        <authorList>
            <person name="Franch-Gras L."/>
            <person name="Hahn C."/>
            <person name="Garcia-Roger E.M."/>
            <person name="Carmona M.J."/>
            <person name="Serra M."/>
            <person name="Gomez A."/>
        </authorList>
    </citation>
    <scope>NUCLEOTIDE SEQUENCE [LARGE SCALE GENOMIC DNA]</scope>
    <source>
        <strain evidence="4">HYR1</strain>
    </source>
</reference>